<dbReference type="Proteomes" id="UP000315724">
    <property type="component" value="Chromosome"/>
</dbReference>
<name>A0A517QLT8_9PLAN</name>
<evidence type="ECO:0000313" key="3">
    <source>
        <dbReference type="EMBL" id="QDT32592.1"/>
    </source>
</evidence>
<gene>
    <name evidence="3" type="primary">ramA_2</name>
    <name evidence="3" type="ORF">Mal48_18390</name>
</gene>
<dbReference type="InterPro" id="IPR050345">
    <property type="entry name" value="Aliph_Amidase/BUP"/>
</dbReference>
<evidence type="ECO:0000259" key="2">
    <source>
        <dbReference type="PROSITE" id="PS50263"/>
    </source>
</evidence>
<evidence type="ECO:0000313" key="4">
    <source>
        <dbReference type="Proteomes" id="UP000315724"/>
    </source>
</evidence>
<dbReference type="GO" id="GO:0016811">
    <property type="term" value="F:hydrolase activity, acting on carbon-nitrogen (but not peptide) bonds, in linear amides"/>
    <property type="evidence" value="ECO:0007669"/>
    <property type="project" value="TreeGrafter"/>
</dbReference>
<dbReference type="Gene3D" id="3.60.110.10">
    <property type="entry name" value="Carbon-nitrogen hydrolase"/>
    <property type="match status" value="1"/>
</dbReference>
<dbReference type="EMBL" id="CP036267">
    <property type="protein sequence ID" value="QDT32592.1"/>
    <property type="molecule type" value="Genomic_DNA"/>
</dbReference>
<protein>
    <submittedName>
        <fullName evidence="3">(R)-stereoselective amidase</fullName>
        <ecNumber evidence="3">3.5.1.100</ecNumber>
    </submittedName>
</protein>
<evidence type="ECO:0000256" key="1">
    <source>
        <dbReference type="ARBA" id="ARBA00022801"/>
    </source>
</evidence>
<dbReference type="InterPro" id="IPR036526">
    <property type="entry name" value="C-N_Hydrolase_sf"/>
</dbReference>
<dbReference type="AlphaFoldDB" id="A0A517QLT8"/>
<organism evidence="3 4">
    <name type="scientific">Thalassoglobus polymorphus</name>
    <dbReference type="NCBI Taxonomy" id="2527994"/>
    <lineage>
        <taxon>Bacteria</taxon>
        <taxon>Pseudomonadati</taxon>
        <taxon>Planctomycetota</taxon>
        <taxon>Planctomycetia</taxon>
        <taxon>Planctomycetales</taxon>
        <taxon>Planctomycetaceae</taxon>
        <taxon>Thalassoglobus</taxon>
    </lineage>
</organism>
<dbReference type="KEGG" id="tpol:Mal48_18390"/>
<dbReference type="EC" id="3.5.1.100" evidence="3"/>
<reference evidence="3 4" key="1">
    <citation type="submission" date="2019-02" db="EMBL/GenBank/DDBJ databases">
        <title>Deep-cultivation of Planctomycetes and their phenomic and genomic characterization uncovers novel biology.</title>
        <authorList>
            <person name="Wiegand S."/>
            <person name="Jogler M."/>
            <person name="Boedeker C."/>
            <person name="Pinto D."/>
            <person name="Vollmers J."/>
            <person name="Rivas-Marin E."/>
            <person name="Kohn T."/>
            <person name="Peeters S.H."/>
            <person name="Heuer A."/>
            <person name="Rast P."/>
            <person name="Oberbeckmann S."/>
            <person name="Bunk B."/>
            <person name="Jeske O."/>
            <person name="Meyerdierks A."/>
            <person name="Storesund J.E."/>
            <person name="Kallscheuer N."/>
            <person name="Luecker S."/>
            <person name="Lage O.M."/>
            <person name="Pohl T."/>
            <person name="Merkel B.J."/>
            <person name="Hornburger P."/>
            <person name="Mueller R.-W."/>
            <person name="Bruemmer F."/>
            <person name="Labrenz M."/>
            <person name="Spormann A.M."/>
            <person name="Op den Camp H."/>
            <person name="Overmann J."/>
            <person name="Amann R."/>
            <person name="Jetten M.S.M."/>
            <person name="Mascher T."/>
            <person name="Medema M.H."/>
            <person name="Devos D.P."/>
            <person name="Kaster A.-K."/>
            <person name="Ovreas L."/>
            <person name="Rohde M."/>
            <person name="Galperin M.Y."/>
            <person name="Jogler C."/>
        </authorList>
    </citation>
    <scope>NUCLEOTIDE SEQUENCE [LARGE SCALE GENOMIC DNA]</scope>
    <source>
        <strain evidence="3 4">Mal48</strain>
    </source>
</reference>
<feature type="domain" description="CN hydrolase" evidence="2">
    <location>
        <begin position="21"/>
        <end position="295"/>
    </location>
</feature>
<keyword evidence="1 3" id="KW-0378">Hydrolase</keyword>
<dbReference type="InterPro" id="IPR003010">
    <property type="entry name" value="C-N_Hydrolase"/>
</dbReference>
<dbReference type="SUPFAM" id="SSF56317">
    <property type="entry name" value="Carbon-nitrogen hydrolase"/>
    <property type="match status" value="1"/>
</dbReference>
<dbReference type="PANTHER" id="PTHR43674:SF16">
    <property type="entry name" value="CARBON-NITROGEN FAMILY, PUTATIVE (AFU_ORTHOLOGUE AFUA_5G02350)-RELATED"/>
    <property type="match status" value="1"/>
</dbReference>
<dbReference type="PROSITE" id="PS50263">
    <property type="entry name" value="CN_HYDROLASE"/>
    <property type="match status" value="1"/>
</dbReference>
<keyword evidence="4" id="KW-1185">Reference proteome</keyword>
<dbReference type="PANTHER" id="PTHR43674">
    <property type="entry name" value="NITRILASE C965.09-RELATED"/>
    <property type="match status" value="1"/>
</dbReference>
<proteinExistence type="predicted"/>
<dbReference type="Pfam" id="PF00795">
    <property type="entry name" value="CN_hydrolase"/>
    <property type="match status" value="1"/>
</dbReference>
<dbReference type="CDD" id="cd07585">
    <property type="entry name" value="nitrilase_7"/>
    <property type="match status" value="1"/>
</dbReference>
<accession>A0A517QLT8</accession>
<sequence length="340" mass="37893">MVPGTCYFRTSPKSYPKMKPIRAAAVQFNHVPGDKAANMEIISGFVEQAAADNVDLLIFPEMCITGYWHLRDFPREQIEELAESVPAGPASQELLEHSKRTGMTIGAGLIEAGDDGKLYNSFVVAMPDGRVETHRKLHCFINEHMSSGNDFTVFDIPQGARVGVLICYDNNIGENVRMNALMGAEILLAPHQTGGCNSPSPKCMGVVDTKLWDQRKENPSAIEAEFRGSKGRQWLMKWLPARAHDNGLFLLFANGVGTDDNEVRTGNSMILDPYGDVITETWKAQDEMVVADLDPSLRVMCTGQRWLTTRRPELFGLLTEKTGIEEETRTVRFRRQTQGE</sequence>